<dbReference type="GO" id="GO:0000981">
    <property type="term" value="F:DNA-binding transcription factor activity, RNA polymerase II-specific"/>
    <property type="evidence" value="ECO:0007669"/>
    <property type="project" value="InterPro"/>
</dbReference>
<dbReference type="CDD" id="cd00067">
    <property type="entry name" value="GAL4"/>
    <property type="match status" value="1"/>
</dbReference>
<sequence length="724" mass="81180">MSDYDTDEAAQAKKRRRPSRACDVCRKKKIKCGGRVANAKKCSNCIVHRQECTFVEQSQARASYVKAYVEGLETHAARLERIVKKLTGASTLSQDLLATLDTNPPPQLAHGIITSSHAALALASGIVRSFPVPQSTAASDEDSEDEMLRGIEDLRIQAHKDMRIPAHESPFVERSTALALIHQSLVVRGGPGISEQKDALLSRMRPRFWSSQPWQSIKDPRTALPTYIFPEPDLMAELIILFLDNFTPYLPLFHRPTFERLLSEGHIHTNREFAAVVLCVCAVGARLSKDPRVLIQGTEASAGWVWFKQVFEEGQRPMVGRVTLYELQKHVLLGIYLQGTQMSEFSWGVFGAGVRLALGARAHRKAKHGDGRSRAEQELWKKAFWCLVWLDRYTSMGLGRSCAVQEEEIDVEYPAACDDEYWFPTNGAEAFVQPAGKPSSMAYFILALELSQMSSFCMRSIYCLGKMRALIAMDGKKWRQHLVTELDSTMNRWVDSIPEHLRWDPHQANDIFFKQSFIINLHFHHLKILAHRPFITSSKVESSGSLPSQTICTNAARVTSHMVACHLQRYGQTDTVLPFCSLPIFCAGLVLLLNTWNARRLGSSDTKELPDVQMCMNAMQSCEERWMHAGRLLDVLRVLYHATSPAPQMESTSEAANTMDGFAFMQHPPQGSPLDTNPVDWTGNNLFSTWPEMSSTMDLSPTGDALFGSEAMFGLWPLGTKNTL</sequence>
<dbReference type="AlphaFoldDB" id="A0A0D7B9R7"/>
<proteinExistence type="predicted"/>
<dbReference type="InterPro" id="IPR050987">
    <property type="entry name" value="AtrR-like"/>
</dbReference>
<dbReference type="SMART" id="SM00066">
    <property type="entry name" value="GAL4"/>
    <property type="match status" value="1"/>
</dbReference>
<dbReference type="Proteomes" id="UP000054007">
    <property type="component" value="Unassembled WGS sequence"/>
</dbReference>
<reference evidence="4 5" key="1">
    <citation type="journal article" date="2015" name="Fungal Genet. Biol.">
        <title>Evolution of novel wood decay mechanisms in Agaricales revealed by the genome sequences of Fistulina hepatica and Cylindrobasidium torrendii.</title>
        <authorList>
            <person name="Floudas D."/>
            <person name="Held B.W."/>
            <person name="Riley R."/>
            <person name="Nagy L.G."/>
            <person name="Koehler G."/>
            <person name="Ransdell A.S."/>
            <person name="Younus H."/>
            <person name="Chow J."/>
            <person name="Chiniquy J."/>
            <person name="Lipzen A."/>
            <person name="Tritt A."/>
            <person name="Sun H."/>
            <person name="Haridas S."/>
            <person name="LaButti K."/>
            <person name="Ohm R.A."/>
            <person name="Kues U."/>
            <person name="Blanchette R.A."/>
            <person name="Grigoriev I.V."/>
            <person name="Minto R.E."/>
            <person name="Hibbett D.S."/>
        </authorList>
    </citation>
    <scope>NUCLEOTIDE SEQUENCE [LARGE SCALE GENOMIC DNA]</scope>
    <source>
        <strain evidence="4 5">FP15055 ss-10</strain>
    </source>
</reference>
<evidence type="ECO:0000256" key="1">
    <source>
        <dbReference type="ARBA" id="ARBA00022723"/>
    </source>
</evidence>
<dbReference type="PROSITE" id="PS00463">
    <property type="entry name" value="ZN2_CY6_FUNGAL_1"/>
    <property type="match status" value="1"/>
</dbReference>
<keyword evidence="5" id="KW-1185">Reference proteome</keyword>
<dbReference type="Pfam" id="PF00172">
    <property type="entry name" value="Zn_clus"/>
    <property type="match status" value="1"/>
</dbReference>
<dbReference type="PROSITE" id="PS50048">
    <property type="entry name" value="ZN2_CY6_FUNGAL_2"/>
    <property type="match status" value="1"/>
</dbReference>
<dbReference type="SMART" id="SM00906">
    <property type="entry name" value="Fungal_trans"/>
    <property type="match status" value="1"/>
</dbReference>
<evidence type="ECO:0000313" key="4">
    <source>
        <dbReference type="EMBL" id="KIY66985.1"/>
    </source>
</evidence>
<keyword evidence="2" id="KW-0539">Nucleus</keyword>
<dbReference type="InterPro" id="IPR036864">
    <property type="entry name" value="Zn2-C6_fun-type_DNA-bd_sf"/>
</dbReference>
<feature type="domain" description="Zn(2)-C6 fungal-type" evidence="3">
    <location>
        <begin position="21"/>
        <end position="54"/>
    </location>
</feature>
<dbReference type="Gene3D" id="4.10.240.10">
    <property type="entry name" value="Zn(2)-C6 fungal-type DNA-binding domain"/>
    <property type="match status" value="1"/>
</dbReference>
<dbReference type="OrthoDB" id="4456959at2759"/>
<dbReference type="SUPFAM" id="SSF57701">
    <property type="entry name" value="Zn2/Cys6 DNA-binding domain"/>
    <property type="match status" value="1"/>
</dbReference>
<dbReference type="CDD" id="cd12148">
    <property type="entry name" value="fungal_TF_MHR"/>
    <property type="match status" value="1"/>
</dbReference>
<dbReference type="GO" id="GO:0008270">
    <property type="term" value="F:zinc ion binding"/>
    <property type="evidence" value="ECO:0007669"/>
    <property type="project" value="InterPro"/>
</dbReference>
<dbReference type="InterPro" id="IPR001138">
    <property type="entry name" value="Zn2Cys6_DnaBD"/>
</dbReference>
<dbReference type="EMBL" id="KN880538">
    <property type="protein sequence ID" value="KIY66985.1"/>
    <property type="molecule type" value="Genomic_DNA"/>
</dbReference>
<gene>
    <name evidence="4" type="ORF">CYLTODRAFT_422928</name>
</gene>
<dbReference type="GO" id="GO:0003677">
    <property type="term" value="F:DNA binding"/>
    <property type="evidence" value="ECO:0007669"/>
    <property type="project" value="InterPro"/>
</dbReference>
<evidence type="ECO:0000313" key="5">
    <source>
        <dbReference type="Proteomes" id="UP000054007"/>
    </source>
</evidence>
<organism evidence="4 5">
    <name type="scientific">Cylindrobasidium torrendii FP15055 ss-10</name>
    <dbReference type="NCBI Taxonomy" id="1314674"/>
    <lineage>
        <taxon>Eukaryota</taxon>
        <taxon>Fungi</taxon>
        <taxon>Dikarya</taxon>
        <taxon>Basidiomycota</taxon>
        <taxon>Agaricomycotina</taxon>
        <taxon>Agaricomycetes</taxon>
        <taxon>Agaricomycetidae</taxon>
        <taxon>Agaricales</taxon>
        <taxon>Marasmiineae</taxon>
        <taxon>Physalacriaceae</taxon>
        <taxon>Cylindrobasidium</taxon>
    </lineage>
</organism>
<keyword evidence="1" id="KW-0479">Metal-binding</keyword>
<dbReference type="GO" id="GO:0006351">
    <property type="term" value="P:DNA-templated transcription"/>
    <property type="evidence" value="ECO:0007669"/>
    <property type="project" value="InterPro"/>
</dbReference>
<dbReference type="InterPro" id="IPR007219">
    <property type="entry name" value="XnlR_reg_dom"/>
</dbReference>
<evidence type="ECO:0000256" key="2">
    <source>
        <dbReference type="ARBA" id="ARBA00023242"/>
    </source>
</evidence>
<dbReference type="Pfam" id="PF04082">
    <property type="entry name" value="Fungal_trans"/>
    <property type="match status" value="1"/>
</dbReference>
<dbReference type="STRING" id="1314674.A0A0D7B9R7"/>
<dbReference type="PANTHER" id="PTHR46910:SF38">
    <property type="entry name" value="ZN(2)-C6 FUNGAL-TYPE DOMAIN-CONTAINING PROTEIN"/>
    <property type="match status" value="1"/>
</dbReference>
<name>A0A0D7B9R7_9AGAR</name>
<protein>
    <recommendedName>
        <fullName evidence="3">Zn(2)-C6 fungal-type domain-containing protein</fullName>
    </recommendedName>
</protein>
<evidence type="ECO:0000259" key="3">
    <source>
        <dbReference type="PROSITE" id="PS50048"/>
    </source>
</evidence>
<dbReference type="PANTHER" id="PTHR46910">
    <property type="entry name" value="TRANSCRIPTION FACTOR PDR1"/>
    <property type="match status" value="1"/>
</dbReference>
<accession>A0A0D7B9R7</accession>